<name>A0A2G5TWT1_9PELO</name>
<dbReference type="EMBL" id="PDUG01000004">
    <property type="protein sequence ID" value="PIC31724.1"/>
    <property type="molecule type" value="Genomic_DNA"/>
</dbReference>
<dbReference type="Pfam" id="PF07735">
    <property type="entry name" value="FBA_2"/>
    <property type="match status" value="1"/>
</dbReference>
<dbReference type="InterPro" id="IPR012885">
    <property type="entry name" value="F-box_Sdz-33"/>
</dbReference>
<evidence type="ECO:0000259" key="2">
    <source>
        <dbReference type="PROSITE" id="PS50181"/>
    </source>
</evidence>
<dbReference type="Pfam" id="PF00646">
    <property type="entry name" value="F-box"/>
    <property type="match status" value="1"/>
</dbReference>
<evidence type="ECO:0000313" key="3">
    <source>
        <dbReference type="EMBL" id="PIC31724.1"/>
    </source>
</evidence>
<dbReference type="AlphaFoldDB" id="A0A2G5TWT1"/>
<proteinExistence type="predicted"/>
<protein>
    <recommendedName>
        <fullName evidence="2">F-box domain-containing protein</fullName>
    </recommendedName>
</protein>
<accession>A0A2G5TWT1</accession>
<gene>
    <name evidence="3" type="primary">Cnig_chr_IV.g12326</name>
    <name evidence="3" type="ORF">B9Z55_012326</name>
</gene>
<reference evidence="4" key="1">
    <citation type="submission" date="2017-10" db="EMBL/GenBank/DDBJ databases">
        <title>Rapid genome shrinkage in a self-fertile nematode reveals novel sperm competition proteins.</title>
        <authorList>
            <person name="Yin D."/>
            <person name="Schwarz E.M."/>
            <person name="Thomas C.G."/>
            <person name="Felde R.L."/>
            <person name="Korf I.F."/>
            <person name="Cutter A.D."/>
            <person name="Schartner C.M."/>
            <person name="Ralston E.J."/>
            <person name="Meyer B.J."/>
            <person name="Haag E.S."/>
        </authorList>
    </citation>
    <scope>NUCLEOTIDE SEQUENCE [LARGE SCALE GENOMIC DNA]</scope>
    <source>
        <strain evidence="4">JU1422</strain>
    </source>
</reference>
<organism evidence="3 4">
    <name type="scientific">Caenorhabditis nigoni</name>
    <dbReference type="NCBI Taxonomy" id="1611254"/>
    <lineage>
        <taxon>Eukaryota</taxon>
        <taxon>Metazoa</taxon>
        <taxon>Ecdysozoa</taxon>
        <taxon>Nematoda</taxon>
        <taxon>Chromadorea</taxon>
        <taxon>Rhabditida</taxon>
        <taxon>Rhabditina</taxon>
        <taxon>Rhabditomorpha</taxon>
        <taxon>Rhabditoidea</taxon>
        <taxon>Rhabditidae</taxon>
        <taxon>Peloderinae</taxon>
        <taxon>Caenorhabditis</taxon>
    </lineage>
</organism>
<dbReference type="Proteomes" id="UP000230233">
    <property type="component" value="Chromosome IV"/>
</dbReference>
<dbReference type="PANTHER" id="PTHR21503:SF8">
    <property type="entry name" value="F-BOX ASSOCIATED DOMAIN-CONTAINING PROTEIN-RELATED"/>
    <property type="match status" value="1"/>
</dbReference>
<comment type="caution">
    <text evidence="3">The sequence shown here is derived from an EMBL/GenBank/DDBJ whole genome shotgun (WGS) entry which is preliminary data.</text>
</comment>
<sequence length="287" mass="32912">MSAAGKRKAGMSSSSQRKNNKLPKKSESKPQNRISLLKLPRVVLLEVVENLDFFEIVIFSLLSKRAKNIAKLIPWRPLTIRLKLECSLNVTLNIPNGPDETWSILYNNRGTSEVLHFTKLIDTSVDHSLSVKNNGNAIEDFKRIVENIYEVFQSPICRIDICDEQFVEWIIKFQPAARYFWIHNDVTSGETLDRVFKSLKGTNYFFSKSTITGEETTVTEPIPSRVIRLTYSSWFTLPLILNGSNSVMELYRSNLTPKDINTILKEWQMGTKLQNLEYLSIETSSEV</sequence>
<keyword evidence="4" id="KW-1185">Reference proteome</keyword>
<evidence type="ECO:0000313" key="4">
    <source>
        <dbReference type="Proteomes" id="UP000230233"/>
    </source>
</evidence>
<feature type="region of interest" description="Disordered" evidence="1">
    <location>
        <begin position="1"/>
        <end position="30"/>
    </location>
</feature>
<dbReference type="InterPro" id="IPR001810">
    <property type="entry name" value="F-box_dom"/>
</dbReference>
<evidence type="ECO:0000256" key="1">
    <source>
        <dbReference type="SAM" id="MobiDB-lite"/>
    </source>
</evidence>
<feature type="domain" description="F-box" evidence="2">
    <location>
        <begin position="33"/>
        <end position="78"/>
    </location>
</feature>
<dbReference type="PANTHER" id="PTHR21503">
    <property type="entry name" value="F-BOX-CONTAINING HYPOTHETICAL PROTEIN C.ELEGANS"/>
    <property type="match status" value="1"/>
</dbReference>
<dbReference type="PROSITE" id="PS50181">
    <property type="entry name" value="FBOX"/>
    <property type="match status" value="1"/>
</dbReference>